<keyword evidence="5 9" id="KW-0418">Kinase</keyword>
<dbReference type="InterPro" id="IPR013655">
    <property type="entry name" value="PAS_fold_3"/>
</dbReference>
<dbReference type="AlphaFoldDB" id="B9M795"/>
<dbReference type="PANTHER" id="PTHR43304:SF1">
    <property type="entry name" value="PAC DOMAIN-CONTAINING PROTEIN"/>
    <property type="match status" value="1"/>
</dbReference>
<evidence type="ECO:0000256" key="4">
    <source>
        <dbReference type="ARBA" id="ARBA00022679"/>
    </source>
</evidence>
<feature type="domain" description="PAS" evidence="7">
    <location>
        <begin position="32"/>
        <end position="64"/>
    </location>
</feature>
<dbReference type="Pfam" id="PF08447">
    <property type="entry name" value="PAS_3"/>
    <property type="match status" value="2"/>
</dbReference>
<evidence type="ECO:0000256" key="2">
    <source>
        <dbReference type="ARBA" id="ARBA00012438"/>
    </source>
</evidence>
<dbReference type="EMBL" id="CP001390">
    <property type="protein sequence ID" value="ACM20183.1"/>
    <property type="molecule type" value="Genomic_DNA"/>
</dbReference>
<dbReference type="PRINTS" id="PR00344">
    <property type="entry name" value="BCTRLSENSOR"/>
</dbReference>
<feature type="domain" description="PAC" evidence="8">
    <location>
        <begin position="473"/>
        <end position="525"/>
    </location>
</feature>
<evidence type="ECO:0000256" key="1">
    <source>
        <dbReference type="ARBA" id="ARBA00000085"/>
    </source>
</evidence>
<dbReference type="CDD" id="cd00130">
    <property type="entry name" value="PAS"/>
    <property type="match status" value="3"/>
</dbReference>
<evidence type="ECO:0000259" key="6">
    <source>
        <dbReference type="PROSITE" id="PS50109"/>
    </source>
</evidence>
<evidence type="ECO:0000259" key="8">
    <source>
        <dbReference type="PROSITE" id="PS50113"/>
    </source>
</evidence>
<dbReference type="InterPro" id="IPR001610">
    <property type="entry name" value="PAC"/>
</dbReference>
<dbReference type="Pfam" id="PF00512">
    <property type="entry name" value="HisKA"/>
    <property type="match status" value="1"/>
</dbReference>
<dbReference type="Gene3D" id="3.30.450.20">
    <property type="entry name" value="PAS domain"/>
    <property type="match status" value="4"/>
</dbReference>
<gene>
    <name evidence="9" type="ordered locus">Geob_1825</name>
</gene>
<dbReference type="SMART" id="SM00086">
    <property type="entry name" value="PAC"/>
    <property type="match status" value="3"/>
</dbReference>
<dbReference type="Gene3D" id="2.10.70.100">
    <property type="match status" value="1"/>
</dbReference>
<dbReference type="InterPro" id="IPR003594">
    <property type="entry name" value="HATPase_dom"/>
</dbReference>
<dbReference type="NCBIfam" id="TIGR00229">
    <property type="entry name" value="sensory_box"/>
    <property type="match status" value="3"/>
</dbReference>
<dbReference type="KEGG" id="geo:Geob_1825"/>
<name>B9M795_GEODF</name>
<dbReference type="Pfam" id="PF08448">
    <property type="entry name" value="PAS_4"/>
    <property type="match status" value="1"/>
</dbReference>
<dbReference type="InterPro" id="IPR036097">
    <property type="entry name" value="HisK_dim/P_sf"/>
</dbReference>
<dbReference type="InterPro" id="IPR000014">
    <property type="entry name" value="PAS"/>
</dbReference>
<dbReference type="PANTHER" id="PTHR43304">
    <property type="entry name" value="PHYTOCHROME-LIKE PROTEIN CPH1"/>
    <property type="match status" value="1"/>
</dbReference>
<protein>
    <recommendedName>
        <fullName evidence="2">histidine kinase</fullName>
        <ecNumber evidence="2">2.7.13.3</ecNumber>
    </recommendedName>
</protein>
<feature type="domain" description="Histidine kinase" evidence="6">
    <location>
        <begin position="543"/>
        <end position="756"/>
    </location>
</feature>
<comment type="catalytic activity">
    <reaction evidence="1">
        <text>ATP + protein L-histidine = ADP + protein N-phospho-L-histidine.</text>
        <dbReference type="EC" id="2.7.13.3"/>
    </reaction>
</comment>
<evidence type="ECO:0000259" key="7">
    <source>
        <dbReference type="PROSITE" id="PS50112"/>
    </source>
</evidence>
<dbReference type="EC" id="2.7.13.3" evidence="2"/>
<evidence type="ECO:0000256" key="3">
    <source>
        <dbReference type="ARBA" id="ARBA00022553"/>
    </source>
</evidence>
<dbReference type="SUPFAM" id="SSF47384">
    <property type="entry name" value="Homodimeric domain of signal transducing histidine kinase"/>
    <property type="match status" value="1"/>
</dbReference>
<dbReference type="SMART" id="SM00387">
    <property type="entry name" value="HATPase_c"/>
    <property type="match status" value="1"/>
</dbReference>
<dbReference type="PROSITE" id="PS50112">
    <property type="entry name" value="PAS"/>
    <property type="match status" value="1"/>
</dbReference>
<dbReference type="Pfam" id="PF02518">
    <property type="entry name" value="HATPase_c"/>
    <property type="match status" value="1"/>
</dbReference>
<dbReference type="SMART" id="SM00091">
    <property type="entry name" value="PAS"/>
    <property type="match status" value="4"/>
</dbReference>
<dbReference type="GO" id="GO:0000155">
    <property type="term" value="F:phosphorelay sensor kinase activity"/>
    <property type="evidence" value="ECO:0007669"/>
    <property type="project" value="InterPro"/>
</dbReference>
<proteinExistence type="predicted"/>
<dbReference type="Proteomes" id="UP000007721">
    <property type="component" value="Chromosome"/>
</dbReference>
<dbReference type="CDD" id="cd00082">
    <property type="entry name" value="HisKA"/>
    <property type="match status" value="1"/>
</dbReference>
<dbReference type="Gene3D" id="3.30.565.10">
    <property type="entry name" value="Histidine kinase-like ATPase, C-terminal domain"/>
    <property type="match status" value="1"/>
</dbReference>
<dbReference type="InterPro" id="IPR035965">
    <property type="entry name" value="PAS-like_dom_sf"/>
</dbReference>
<dbReference type="InterPro" id="IPR013656">
    <property type="entry name" value="PAS_4"/>
</dbReference>
<evidence type="ECO:0000313" key="9">
    <source>
        <dbReference type="EMBL" id="ACM20183.1"/>
    </source>
</evidence>
<dbReference type="InterPro" id="IPR004358">
    <property type="entry name" value="Sig_transdc_His_kin-like_C"/>
</dbReference>
<dbReference type="PROSITE" id="PS50113">
    <property type="entry name" value="PAC"/>
    <property type="match status" value="3"/>
</dbReference>
<dbReference type="HOGENOM" id="CLU_000445_114_71_7"/>
<organism evidence="9 10">
    <name type="scientific">Geotalea daltonii (strain DSM 22248 / JCM 15807 / FRC-32)</name>
    <name type="common">Geobacter daltonii</name>
    <dbReference type="NCBI Taxonomy" id="316067"/>
    <lineage>
        <taxon>Bacteria</taxon>
        <taxon>Pseudomonadati</taxon>
        <taxon>Thermodesulfobacteriota</taxon>
        <taxon>Desulfuromonadia</taxon>
        <taxon>Geobacterales</taxon>
        <taxon>Geobacteraceae</taxon>
        <taxon>Geotalea</taxon>
    </lineage>
</organism>
<dbReference type="Gene3D" id="1.10.287.130">
    <property type="match status" value="1"/>
</dbReference>
<reference evidence="9 10" key="1">
    <citation type="submission" date="2009-01" db="EMBL/GenBank/DDBJ databases">
        <title>Complete sequence of Geobacter sp. FRC-32.</title>
        <authorList>
            <consortium name="US DOE Joint Genome Institute"/>
            <person name="Lucas S."/>
            <person name="Copeland A."/>
            <person name="Lapidus A."/>
            <person name="Glavina del Rio T."/>
            <person name="Dalin E."/>
            <person name="Tice H."/>
            <person name="Bruce D."/>
            <person name="Goodwin L."/>
            <person name="Pitluck S."/>
            <person name="Saunders E."/>
            <person name="Brettin T."/>
            <person name="Detter J.C."/>
            <person name="Han C."/>
            <person name="Larimer F."/>
            <person name="Land M."/>
            <person name="Hauser L."/>
            <person name="Kyrpides N."/>
            <person name="Ovchinnikova G."/>
            <person name="Kostka J."/>
            <person name="Richardson P."/>
        </authorList>
    </citation>
    <scope>NUCLEOTIDE SEQUENCE [LARGE SCALE GENOMIC DNA]</scope>
    <source>
        <strain evidence="10">DSM 22248 / JCM 15807 / FRC-32</strain>
    </source>
</reference>
<feature type="domain" description="PAC" evidence="8">
    <location>
        <begin position="86"/>
        <end position="140"/>
    </location>
</feature>
<dbReference type="InterPro" id="IPR000700">
    <property type="entry name" value="PAS-assoc_C"/>
</dbReference>
<dbReference type="InterPro" id="IPR052162">
    <property type="entry name" value="Sensor_kinase/Photoreceptor"/>
</dbReference>
<dbReference type="RefSeq" id="WP_012646912.1">
    <property type="nucleotide sequence ID" value="NC_011979.1"/>
</dbReference>
<dbReference type="eggNOG" id="COG4251">
    <property type="taxonomic scope" value="Bacteria"/>
</dbReference>
<dbReference type="CDD" id="cd16921">
    <property type="entry name" value="HATPase_FilI-like"/>
    <property type="match status" value="1"/>
</dbReference>
<dbReference type="STRING" id="316067.Geob_1825"/>
<dbReference type="PROSITE" id="PS50109">
    <property type="entry name" value="HIS_KIN"/>
    <property type="match status" value="1"/>
</dbReference>
<dbReference type="FunFam" id="3.30.565.10:FF:000006">
    <property type="entry name" value="Sensor histidine kinase WalK"/>
    <property type="match status" value="1"/>
</dbReference>
<evidence type="ECO:0000256" key="5">
    <source>
        <dbReference type="ARBA" id="ARBA00022777"/>
    </source>
</evidence>
<keyword evidence="4" id="KW-0808">Transferase</keyword>
<dbReference type="SMART" id="SM00388">
    <property type="entry name" value="HisKA"/>
    <property type="match status" value="1"/>
</dbReference>
<keyword evidence="3" id="KW-0597">Phosphoprotein</keyword>
<sequence length="756" mass="86008">MLSPPHNRKRTLPSQEQLHRISLGLLRLPLALVSADADGMVDFVNDKFTEITGYEAGETVGRSLWSLQCQETPTCTDLEKFVLTRGDWHGEMVNRRKDGAPYWESVSIAVVRDRDGAISGYVAVKQDVSEGKQTEERLKAREAELSEAQRIARVGSWTWDAESDTVYWSEQTYRTCGFDQSVAPPSFYGGHGKLFPPEDLARLTQCIDLALRDGTPYQLDLQMLCPDTPRWITVRGEATRDAEGRIKGLRGSIQDITERKRAEEEIQCQRRLLESVIMNLPAAVLIAVGHDLRIKMINPAYSRLAPGKEIIGKTFPEVWPEIPALRDVFLKVLETGEPYEVVDEPYHISRFPGGLLEKRYFSWSLFRVRLPGNEEWGLLNTAWETTERKRSEDALRVSEEKFRSFFEHAAVGMGRVRFTDACWIDVNGAFCRMLGYSPDAMKATPWPQITHPEDVDMDLIPFRRMAVGELDTYSVEKRFIHKDGHHVWARLALSLVRNAEGLPDYEIAVIEDITDRKRSEAERERLLSEVQRSNQELQQFAYIASHDLQEPLRMISSYISLLERKYSGQLDEKAITYLSYVVDGAKRMQKLIEGLLNYSRISREARLVPVDTNESFSAAVANLEQRIRESGGDVTNDPLPIVLGDETQLVQLFQNLVGNGLKYRKPGSIPHVHLSARPAGLEWLFSVSDNGIGIESQHYDRVFQIFQRLHTKEEYPGTGIGLALCKKIVERHGGRIWVESRPGEGTTFYFILPGEH</sequence>
<evidence type="ECO:0000313" key="10">
    <source>
        <dbReference type="Proteomes" id="UP000007721"/>
    </source>
</evidence>
<dbReference type="SUPFAM" id="SSF55785">
    <property type="entry name" value="PYP-like sensor domain (PAS domain)"/>
    <property type="match status" value="4"/>
</dbReference>
<feature type="domain" description="PAC" evidence="8">
    <location>
        <begin position="215"/>
        <end position="268"/>
    </location>
</feature>
<accession>B9M795</accession>
<dbReference type="SUPFAM" id="SSF55874">
    <property type="entry name" value="ATPase domain of HSP90 chaperone/DNA topoisomerase II/histidine kinase"/>
    <property type="match status" value="1"/>
</dbReference>
<dbReference type="Pfam" id="PF13426">
    <property type="entry name" value="PAS_9"/>
    <property type="match status" value="1"/>
</dbReference>
<dbReference type="InterPro" id="IPR003661">
    <property type="entry name" value="HisK_dim/P_dom"/>
</dbReference>
<dbReference type="InterPro" id="IPR036890">
    <property type="entry name" value="HATPase_C_sf"/>
</dbReference>
<keyword evidence="10" id="KW-1185">Reference proteome</keyword>
<dbReference type="InterPro" id="IPR005467">
    <property type="entry name" value="His_kinase_dom"/>
</dbReference>